<evidence type="ECO:0000256" key="1">
    <source>
        <dbReference type="SAM" id="MobiDB-lite"/>
    </source>
</evidence>
<proteinExistence type="predicted"/>
<evidence type="ECO:0000313" key="5">
    <source>
        <dbReference type="Proteomes" id="UP000305881"/>
    </source>
</evidence>
<dbReference type="OrthoDB" id="9789168at2"/>
<reference evidence="5" key="1">
    <citation type="journal article" date="2019" name="J. Bacteriol.">
        <title>A Mutagenic Screen Identifies a TonB-Dependent Receptor Required for the Lanthanide Metal Switch in the Type I Methanotroph 'Methylotuvimicrobium buryatense' 5GB1C.</title>
        <authorList>
            <person name="Groom J.D."/>
            <person name="Ford S.M."/>
            <person name="Pesesky M.W."/>
            <person name="Lidstrom M.E."/>
        </authorList>
    </citation>
    <scope>NUCLEOTIDE SEQUENCE [LARGE SCALE GENOMIC DNA]</scope>
    <source>
        <strain evidence="5">5GB1C</strain>
    </source>
</reference>
<gene>
    <name evidence="4" type="ORF">EQU24_01665</name>
</gene>
<protein>
    <submittedName>
        <fullName evidence="4">Alginate export family protein</fullName>
    </submittedName>
</protein>
<feature type="signal peptide" evidence="2">
    <location>
        <begin position="1"/>
        <end position="26"/>
    </location>
</feature>
<feature type="domain" description="Alginate export" evidence="3">
    <location>
        <begin position="70"/>
        <end position="466"/>
    </location>
</feature>
<evidence type="ECO:0000313" key="4">
    <source>
        <dbReference type="EMBL" id="QCW81103.1"/>
    </source>
</evidence>
<dbReference type="Pfam" id="PF13372">
    <property type="entry name" value="Alginate_exp"/>
    <property type="match status" value="1"/>
</dbReference>
<dbReference type="STRING" id="675511.GCA_000341735_02669"/>
<feature type="region of interest" description="Disordered" evidence="1">
    <location>
        <begin position="30"/>
        <end position="50"/>
    </location>
</feature>
<dbReference type="AlphaFoldDB" id="A0A4P9UL74"/>
<dbReference type="InterPro" id="IPR025388">
    <property type="entry name" value="Alginate_export_dom"/>
</dbReference>
<accession>A0A4P9UL74</accession>
<organism evidence="4 5">
    <name type="scientific">Methylotuvimicrobium buryatense</name>
    <name type="common">Methylomicrobium buryatense</name>
    <dbReference type="NCBI Taxonomy" id="95641"/>
    <lineage>
        <taxon>Bacteria</taxon>
        <taxon>Pseudomonadati</taxon>
        <taxon>Pseudomonadota</taxon>
        <taxon>Gammaproteobacteria</taxon>
        <taxon>Methylococcales</taxon>
        <taxon>Methylococcaceae</taxon>
        <taxon>Methylotuvimicrobium</taxon>
    </lineage>
</organism>
<dbReference type="Proteomes" id="UP000305881">
    <property type="component" value="Chromosome"/>
</dbReference>
<name>A0A4P9UL74_METBY</name>
<evidence type="ECO:0000256" key="2">
    <source>
        <dbReference type="SAM" id="SignalP"/>
    </source>
</evidence>
<keyword evidence="2" id="KW-0732">Signal</keyword>
<dbReference type="RefSeq" id="WP_017841173.1">
    <property type="nucleotide sequence ID" value="NZ_CP035467.1"/>
</dbReference>
<dbReference type="EMBL" id="CP035467">
    <property type="protein sequence ID" value="QCW81103.1"/>
    <property type="molecule type" value="Genomic_DNA"/>
</dbReference>
<dbReference type="KEGG" id="mbur:EQU24_01665"/>
<keyword evidence="5" id="KW-1185">Reference proteome</keyword>
<sequence length="490" mass="56503">MSIYRKTAGWLVAGSLLIHPAQHAVAKTDEQPSSYYIEPGSYGTKRETDPPDYVRNLSKTGIKGTEDITWLDVGLDYRMRYERRENDVRRRPSRSLDEPILLRTRAYLGIKEILDPLRAVAEFEDARRYNSQFDRDNRDINEFELIQGYMELHFKDALGYDDRGNARPAFIRAGRMAFEFLDRRLIGLNKWRNTTNTFQGFRASLGEDANDWALDLLALQPLTRLMTDFDKPNQDQWFSAAIGHWRKWSDIVTIEPYYMALRQDASPGNRNRARDIHATGLRLSGWVSDTGIDYDLTGTYQFGRDDGRQHDAYMVTAEVGYTFLEHPWKPRISAFYGHVTGDKDPNDNKNNRFERFFGFARPWSSDDYMIPENVIAPKVKIEFEPIKGLKLDGGYSAFWLESNTDRFNNLLDGSSFNRDPTGNSGDFLGHGLDFRARYNITPYIAANVGYTHFTNGEFTKNRQVAANGTKSNQSDFIYVELSFNALDIFK</sequence>
<feature type="chain" id="PRO_5020189578" evidence="2">
    <location>
        <begin position="27"/>
        <end position="490"/>
    </location>
</feature>
<evidence type="ECO:0000259" key="3">
    <source>
        <dbReference type="Pfam" id="PF13372"/>
    </source>
</evidence>